<dbReference type="Pfam" id="PF13557">
    <property type="entry name" value="Phenol_MetA_deg"/>
    <property type="match status" value="1"/>
</dbReference>
<evidence type="ECO:0000256" key="1">
    <source>
        <dbReference type="SAM" id="SignalP"/>
    </source>
</evidence>
<gene>
    <name evidence="2" type="ORF">ACFONA_16365</name>
</gene>
<evidence type="ECO:0000313" key="3">
    <source>
        <dbReference type="Proteomes" id="UP001595713"/>
    </source>
</evidence>
<dbReference type="RefSeq" id="WP_261292421.1">
    <property type="nucleotide sequence ID" value="NZ_JANQBK010000001.1"/>
</dbReference>
<comment type="caution">
    <text evidence="2">The sequence shown here is derived from an EMBL/GenBank/DDBJ whole genome shotgun (WGS) entry which is preliminary data.</text>
</comment>
<evidence type="ECO:0000313" key="2">
    <source>
        <dbReference type="EMBL" id="MFC3581745.1"/>
    </source>
</evidence>
<feature type="signal peptide" evidence="1">
    <location>
        <begin position="1"/>
        <end position="22"/>
    </location>
</feature>
<reference evidence="3" key="1">
    <citation type="journal article" date="2019" name="Int. J. Syst. Evol. Microbiol.">
        <title>The Global Catalogue of Microorganisms (GCM) 10K type strain sequencing project: providing services to taxonomists for standard genome sequencing and annotation.</title>
        <authorList>
            <consortium name="The Broad Institute Genomics Platform"/>
            <consortium name="The Broad Institute Genome Sequencing Center for Infectious Disease"/>
            <person name="Wu L."/>
            <person name="Ma J."/>
        </authorList>
    </citation>
    <scope>NUCLEOTIDE SEQUENCE [LARGE SCALE GENOMIC DNA]</scope>
    <source>
        <strain evidence="3">KCTC 42739</strain>
    </source>
</reference>
<accession>A0ABV7T093</accession>
<dbReference type="EMBL" id="JBHRXP010000007">
    <property type="protein sequence ID" value="MFC3581745.1"/>
    <property type="molecule type" value="Genomic_DNA"/>
</dbReference>
<keyword evidence="3" id="KW-1185">Reference proteome</keyword>
<proteinExistence type="predicted"/>
<keyword evidence="1" id="KW-0732">Signal</keyword>
<sequence>MTLRLMLADLILSAMVAAPALAEERDYCPSRPGLGTTPCTIAPGKVSLETALADWTRDDNADEREDTILFGDTQLRFGVTDTLELQAGWTPFGQVRTRDKAAGGVERAARVGDAYLGFKANVASPDGSGFSAAVSSFATVPVGRAPVGAGDWGAGLLVPLSYDLSDTFNLQFTPEIDAAVDADGHGRHLAYSGVAGLGIKLNDQLSTTLEVQLSRDRDPAEKTHQALAGLSLGYMLGDDLQLDCGANAGLDRAAPDIQLYLGVSRRF</sequence>
<organism evidence="2 3">
    <name type="scientific">Sphingomonas hylomeconis</name>
    <dbReference type="NCBI Taxonomy" id="1395958"/>
    <lineage>
        <taxon>Bacteria</taxon>
        <taxon>Pseudomonadati</taxon>
        <taxon>Pseudomonadota</taxon>
        <taxon>Alphaproteobacteria</taxon>
        <taxon>Sphingomonadales</taxon>
        <taxon>Sphingomonadaceae</taxon>
        <taxon>Sphingomonas</taxon>
    </lineage>
</organism>
<dbReference type="InterPro" id="IPR025737">
    <property type="entry name" value="FApF"/>
</dbReference>
<dbReference type="Proteomes" id="UP001595713">
    <property type="component" value="Unassembled WGS sequence"/>
</dbReference>
<feature type="chain" id="PRO_5046673472" evidence="1">
    <location>
        <begin position="23"/>
        <end position="267"/>
    </location>
</feature>
<protein>
    <submittedName>
        <fullName evidence="2">Transporter</fullName>
    </submittedName>
</protein>
<name>A0ABV7T093_9SPHN</name>